<dbReference type="GO" id="GO:0003755">
    <property type="term" value="F:peptidyl-prolyl cis-trans isomerase activity"/>
    <property type="evidence" value="ECO:0007669"/>
    <property type="project" value="UniProtKB-KW"/>
</dbReference>
<feature type="domain" description="PpiC" evidence="7">
    <location>
        <begin position="117"/>
        <end position="207"/>
    </location>
</feature>
<keyword evidence="3" id="KW-0732">Signal</keyword>
<dbReference type="Pfam" id="PF00639">
    <property type="entry name" value="Rotamase"/>
    <property type="match status" value="1"/>
</dbReference>
<protein>
    <recommendedName>
        <fullName evidence="2">peptidylprolyl isomerase</fullName>
        <ecNumber evidence="2">5.2.1.8</ecNumber>
    </recommendedName>
</protein>
<evidence type="ECO:0000256" key="5">
    <source>
        <dbReference type="ARBA" id="ARBA00023235"/>
    </source>
</evidence>
<evidence type="ECO:0000256" key="6">
    <source>
        <dbReference type="PROSITE-ProRule" id="PRU00278"/>
    </source>
</evidence>
<dbReference type="EC" id="5.2.1.8" evidence="2"/>
<dbReference type="InterPro" id="IPR000297">
    <property type="entry name" value="PPIase_PpiC"/>
</dbReference>
<evidence type="ECO:0000313" key="8">
    <source>
        <dbReference type="EMBL" id="WNZ27712.1"/>
    </source>
</evidence>
<keyword evidence="4 6" id="KW-0697">Rotamase</keyword>
<gene>
    <name evidence="8" type="ORF">HJG54_33235</name>
</gene>
<name>A0AA96WKT1_9CYAN</name>
<evidence type="ECO:0000256" key="2">
    <source>
        <dbReference type="ARBA" id="ARBA00013194"/>
    </source>
</evidence>
<dbReference type="PANTHER" id="PTHR47245">
    <property type="entry name" value="PEPTIDYLPROLYL ISOMERASE"/>
    <property type="match status" value="1"/>
</dbReference>
<keyword evidence="5 6" id="KW-0413">Isomerase</keyword>
<comment type="catalytic activity">
    <reaction evidence="1">
        <text>[protein]-peptidylproline (omega=180) = [protein]-peptidylproline (omega=0)</text>
        <dbReference type="Rhea" id="RHEA:16237"/>
        <dbReference type="Rhea" id="RHEA-COMP:10747"/>
        <dbReference type="Rhea" id="RHEA-COMP:10748"/>
        <dbReference type="ChEBI" id="CHEBI:83833"/>
        <dbReference type="ChEBI" id="CHEBI:83834"/>
        <dbReference type="EC" id="5.2.1.8"/>
    </reaction>
</comment>
<dbReference type="PANTHER" id="PTHR47245:SF1">
    <property type="entry name" value="FOLDASE PROTEIN PRSA"/>
    <property type="match status" value="1"/>
</dbReference>
<proteinExistence type="predicted"/>
<evidence type="ECO:0000259" key="7">
    <source>
        <dbReference type="PROSITE" id="PS50198"/>
    </source>
</evidence>
<evidence type="ECO:0000256" key="1">
    <source>
        <dbReference type="ARBA" id="ARBA00000971"/>
    </source>
</evidence>
<dbReference type="SUPFAM" id="SSF54534">
    <property type="entry name" value="FKBP-like"/>
    <property type="match status" value="1"/>
</dbReference>
<dbReference type="AlphaFoldDB" id="A0AA96WKT1"/>
<accession>A0AA96WKT1</accession>
<dbReference type="EMBL" id="CP053587">
    <property type="protein sequence ID" value="WNZ27712.1"/>
    <property type="molecule type" value="Genomic_DNA"/>
</dbReference>
<evidence type="ECO:0000256" key="4">
    <source>
        <dbReference type="ARBA" id="ARBA00023110"/>
    </source>
</evidence>
<dbReference type="InterPro" id="IPR050245">
    <property type="entry name" value="PrsA_foldase"/>
</dbReference>
<dbReference type="RefSeq" id="WP_316436156.1">
    <property type="nucleotide sequence ID" value="NZ_CP053587.1"/>
</dbReference>
<sequence>MTASLQLRNRIISEADIFPRLASYRMMPQLQRESIIDDAIASMTCTEDELTLAHQQFYEENQLLDETDRQAWLKHHSIDQEFLETVFIPRLLKIEKFKHQQWKHKLESYFLRRKTELDRVIYSMIRVQDAEIAEELYFRIQENEQSFADVAYEYSQAPEAQINSTIGPVELGSLHPALAHLLAISQPGQLWSPLALGNWILIVRLEKLIPAQLNVPMRQRLLRELFEAWIQEQMQIDSIFPK</sequence>
<dbReference type="Gene3D" id="3.10.50.40">
    <property type="match status" value="1"/>
</dbReference>
<organism evidence="8">
    <name type="scientific">Leptolyngbya sp. NK1-12</name>
    <dbReference type="NCBI Taxonomy" id="2547451"/>
    <lineage>
        <taxon>Bacteria</taxon>
        <taxon>Bacillati</taxon>
        <taxon>Cyanobacteriota</taxon>
        <taxon>Cyanophyceae</taxon>
        <taxon>Leptolyngbyales</taxon>
        <taxon>Leptolyngbyaceae</taxon>
        <taxon>Leptolyngbya group</taxon>
        <taxon>Leptolyngbya</taxon>
    </lineage>
</organism>
<evidence type="ECO:0000256" key="3">
    <source>
        <dbReference type="ARBA" id="ARBA00022729"/>
    </source>
</evidence>
<dbReference type="InterPro" id="IPR046357">
    <property type="entry name" value="PPIase_dom_sf"/>
</dbReference>
<dbReference type="PROSITE" id="PS50198">
    <property type="entry name" value="PPIC_PPIASE_2"/>
    <property type="match status" value="1"/>
</dbReference>
<reference evidence="8" key="1">
    <citation type="submission" date="2020-05" db="EMBL/GenBank/DDBJ databases">
        <authorList>
            <person name="Zhu T."/>
            <person name="Keshari N."/>
            <person name="Lu X."/>
        </authorList>
    </citation>
    <scope>NUCLEOTIDE SEQUENCE</scope>
    <source>
        <strain evidence="8">NK1-12</strain>
    </source>
</reference>